<organism evidence="3 4">
    <name type="scientific">Saccharopolyspora erythraea</name>
    <name type="common">Streptomyces erythraeus</name>
    <dbReference type="NCBI Taxonomy" id="1836"/>
    <lineage>
        <taxon>Bacteria</taxon>
        <taxon>Bacillati</taxon>
        <taxon>Actinomycetota</taxon>
        <taxon>Actinomycetes</taxon>
        <taxon>Pseudonocardiales</taxon>
        <taxon>Pseudonocardiaceae</taxon>
        <taxon>Saccharopolyspora</taxon>
    </lineage>
</organism>
<dbReference type="NCBIfam" id="NF033748">
    <property type="entry name" value="class_F_sortase"/>
    <property type="match status" value="1"/>
</dbReference>
<comment type="caution">
    <text evidence="3">The sequence shown here is derived from an EMBL/GenBank/DDBJ whole genome shotgun (WGS) entry which is preliminary data.</text>
</comment>
<dbReference type="SUPFAM" id="SSF63817">
    <property type="entry name" value="Sortase"/>
    <property type="match status" value="1"/>
</dbReference>
<evidence type="ECO:0000256" key="2">
    <source>
        <dbReference type="SAM" id="MobiDB-lite"/>
    </source>
</evidence>
<dbReference type="InterPro" id="IPR023365">
    <property type="entry name" value="Sortase_dom-sf"/>
</dbReference>
<keyword evidence="4" id="KW-1185">Reference proteome</keyword>
<evidence type="ECO:0000256" key="1">
    <source>
        <dbReference type="ARBA" id="ARBA00022801"/>
    </source>
</evidence>
<accession>A0ABP3NA20</accession>
<dbReference type="InterPro" id="IPR005754">
    <property type="entry name" value="Sortase"/>
</dbReference>
<evidence type="ECO:0000313" key="3">
    <source>
        <dbReference type="EMBL" id="GAA0539589.1"/>
    </source>
</evidence>
<keyword evidence="1" id="KW-0378">Hydrolase</keyword>
<dbReference type="InterPro" id="IPR042001">
    <property type="entry name" value="Sortase_F"/>
</dbReference>
<dbReference type="CDD" id="cd05829">
    <property type="entry name" value="Sortase_F"/>
    <property type="match status" value="1"/>
</dbReference>
<dbReference type="Pfam" id="PF04203">
    <property type="entry name" value="Sortase"/>
    <property type="match status" value="1"/>
</dbReference>
<dbReference type="RefSeq" id="WP_009945855.1">
    <property type="nucleotide sequence ID" value="NZ_BAAAGS010000030.1"/>
</dbReference>
<sequence length="209" mass="22043">MNKITSSKGGRLLIAAAVTFTTLVLLLGGWAMSSGGPGPGYQTGYSGRASAPVASPMPDSKPVRIDVHRIGARSSLVELGLRADRTLDVPPVSQPMQAGWYRNGPTPGEPGPAVIAGHVDGKGKAGIFHRLHELVPGDVVDVRRQDGTTARFGVQRVERVPKSSFPTQSVYGSTPDAQLRLITCGGSFDSRAHSYRDNVIVYANLLQGG</sequence>
<name>A0ABP3NA20_SACER</name>
<gene>
    <name evidence="3" type="ORF">GCM10009533_43410</name>
</gene>
<protein>
    <submittedName>
        <fullName evidence="3">Class F sortase</fullName>
    </submittedName>
</protein>
<dbReference type="Proteomes" id="UP001500729">
    <property type="component" value="Unassembled WGS sequence"/>
</dbReference>
<reference evidence="4" key="1">
    <citation type="journal article" date="2019" name="Int. J. Syst. Evol. Microbiol.">
        <title>The Global Catalogue of Microorganisms (GCM) 10K type strain sequencing project: providing services to taxonomists for standard genome sequencing and annotation.</title>
        <authorList>
            <consortium name="The Broad Institute Genomics Platform"/>
            <consortium name="The Broad Institute Genome Sequencing Center for Infectious Disease"/>
            <person name="Wu L."/>
            <person name="Ma J."/>
        </authorList>
    </citation>
    <scope>NUCLEOTIDE SEQUENCE [LARGE SCALE GENOMIC DNA]</scope>
    <source>
        <strain evidence="4">JCM 10303</strain>
    </source>
</reference>
<dbReference type="Gene3D" id="2.40.260.10">
    <property type="entry name" value="Sortase"/>
    <property type="match status" value="1"/>
</dbReference>
<proteinExistence type="predicted"/>
<feature type="region of interest" description="Disordered" evidence="2">
    <location>
        <begin position="43"/>
        <end position="62"/>
    </location>
</feature>
<evidence type="ECO:0000313" key="4">
    <source>
        <dbReference type="Proteomes" id="UP001500729"/>
    </source>
</evidence>
<dbReference type="EMBL" id="BAAAGS010000030">
    <property type="protein sequence ID" value="GAA0539589.1"/>
    <property type="molecule type" value="Genomic_DNA"/>
</dbReference>